<keyword evidence="3" id="KW-0732">Signal</keyword>
<comment type="subcellular location">
    <subcellularLocation>
        <location evidence="1">Periplasm</location>
    </subcellularLocation>
</comment>
<keyword evidence="6" id="KW-1185">Reference proteome</keyword>
<proteinExistence type="inferred from homology"/>
<comment type="caution">
    <text evidence="5">The sequence shown here is derived from an EMBL/GenBank/DDBJ whole genome shotgun (WGS) entry which is preliminary data.</text>
</comment>
<feature type="domain" description="Solute-binding protein family 5" evidence="4">
    <location>
        <begin position="74"/>
        <end position="429"/>
    </location>
</feature>
<evidence type="ECO:0000259" key="4">
    <source>
        <dbReference type="Pfam" id="PF00496"/>
    </source>
</evidence>
<dbReference type="Gene3D" id="3.10.105.10">
    <property type="entry name" value="Dipeptide-binding Protein, Domain 3"/>
    <property type="match status" value="1"/>
</dbReference>
<accession>A0AA41YUD8</accession>
<dbReference type="SUPFAM" id="SSF53850">
    <property type="entry name" value="Periplasmic binding protein-like II"/>
    <property type="match status" value="1"/>
</dbReference>
<dbReference type="Pfam" id="PF00496">
    <property type="entry name" value="SBP_bac_5"/>
    <property type="match status" value="1"/>
</dbReference>
<gene>
    <name evidence="5" type="ORF">M8523_12020</name>
</gene>
<dbReference type="AlphaFoldDB" id="A0AA41YUD8"/>
<dbReference type="Proteomes" id="UP001165667">
    <property type="component" value="Unassembled WGS sequence"/>
</dbReference>
<name>A0AA41YUD8_9HYPH</name>
<sequence length="517" mass="55894">MLPSLRHAVLASTLLGGLAGVSPQPALADPGDIIFARSQDADSLDVARVSTTISFQVMQQIYDNLLNLDDKGKVAGGLAASYTASPDNMTFTFTMRPNIKCHDGTTFDAKAAKWNIDRAVDPKTGSSNASSYGSITSTEVNGDVLTVKLSKPYSPLPTFLGSAQALMMCPATIQGSDVKPVGTGPWKFVEWVRNDRLVLARNPDYVNVNPLVTNPGAPYAARLIFRVIPEGPSRMAALKTGEVTFAEPSLQDAADLAKDKTYTVYTGAGRTGQLAYVGFTAKIPPLNDVRVRRAIGYALDRDSMVDIGFNGLVQASPCPVAPGLLGYDPKKCAEWATSYDPEKAKALLKEVGYGPDKPLNITLSVSPLQGWDESDVVMQQQLAAVGINVKIEQRQFATWVDYMSGKNKETTGTPAIWTMGMSGPDPDYLVFLFQPPGYAGQGIDDPELQKMLVDQRALSGAEREAKVLEIQKFLLTNAYEVPLFTPGWFWLATSKSAVTGFKQGYNVMPLFNDVKLP</sequence>
<protein>
    <submittedName>
        <fullName evidence="5">ABC transporter substrate-binding protein</fullName>
    </submittedName>
</protein>
<evidence type="ECO:0000313" key="5">
    <source>
        <dbReference type="EMBL" id="MCW6508744.1"/>
    </source>
</evidence>
<evidence type="ECO:0000313" key="6">
    <source>
        <dbReference type="Proteomes" id="UP001165667"/>
    </source>
</evidence>
<dbReference type="GO" id="GO:0030288">
    <property type="term" value="C:outer membrane-bounded periplasmic space"/>
    <property type="evidence" value="ECO:0007669"/>
    <property type="project" value="UniProtKB-ARBA"/>
</dbReference>
<dbReference type="InterPro" id="IPR030678">
    <property type="entry name" value="Peptide/Ni-bd"/>
</dbReference>
<organism evidence="5 6">
    <name type="scientific">Lichenifustis flavocetrariae</name>
    <dbReference type="NCBI Taxonomy" id="2949735"/>
    <lineage>
        <taxon>Bacteria</taxon>
        <taxon>Pseudomonadati</taxon>
        <taxon>Pseudomonadota</taxon>
        <taxon>Alphaproteobacteria</taxon>
        <taxon>Hyphomicrobiales</taxon>
        <taxon>Lichenihabitantaceae</taxon>
        <taxon>Lichenifustis</taxon>
    </lineage>
</organism>
<evidence type="ECO:0000256" key="3">
    <source>
        <dbReference type="SAM" id="SignalP"/>
    </source>
</evidence>
<reference evidence="5" key="1">
    <citation type="submission" date="2022-05" db="EMBL/GenBank/DDBJ databases">
        <authorList>
            <person name="Pankratov T."/>
        </authorList>
    </citation>
    <scope>NUCLEOTIDE SEQUENCE</scope>
    <source>
        <strain evidence="5">BP6-180914</strain>
    </source>
</reference>
<dbReference type="InterPro" id="IPR000914">
    <property type="entry name" value="SBP_5_dom"/>
</dbReference>
<dbReference type="RefSeq" id="WP_282585116.1">
    <property type="nucleotide sequence ID" value="NZ_JAMOIM010000007.1"/>
</dbReference>
<comment type="similarity">
    <text evidence="2">Belongs to the bacterial solute-binding protein 5 family.</text>
</comment>
<dbReference type="PANTHER" id="PTHR30290">
    <property type="entry name" value="PERIPLASMIC BINDING COMPONENT OF ABC TRANSPORTER"/>
    <property type="match status" value="1"/>
</dbReference>
<feature type="signal peptide" evidence="3">
    <location>
        <begin position="1"/>
        <end position="28"/>
    </location>
</feature>
<dbReference type="InterPro" id="IPR039424">
    <property type="entry name" value="SBP_5"/>
</dbReference>
<dbReference type="GO" id="GO:1904680">
    <property type="term" value="F:peptide transmembrane transporter activity"/>
    <property type="evidence" value="ECO:0007669"/>
    <property type="project" value="TreeGrafter"/>
</dbReference>
<dbReference type="Gene3D" id="3.40.190.10">
    <property type="entry name" value="Periplasmic binding protein-like II"/>
    <property type="match status" value="1"/>
</dbReference>
<evidence type="ECO:0000256" key="2">
    <source>
        <dbReference type="ARBA" id="ARBA00005695"/>
    </source>
</evidence>
<feature type="chain" id="PRO_5041223756" evidence="3">
    <location>
        <begin position="29"/>
        <end position="517"/>
    </location>
</feature>
<dbReference type="PIRSF" id="PIRSF002741">
    <property type="entry name" value="MppA"/>
    <property type="match status" value="1"/>
</dbReference>
<evidence type="ECO:0000256" key="1">
    <source>
        <dbReference type="ARBA" id="ARBA00004418"/>
    </source>
</evidence>
<dbReference type="EMBL" id="JAMOIM010000007">
    <property type="protein sequence ID" value="MCW6508744.1"/>
    <property type="molecule type" value="Genomic_DNA"/>
</dbReference>
<dbReference type="GO" id="GO:0015833">
    <property type="term" value="P:peptide transport"/>
    <property type="evidence" value="ECO:0007669"/>
    <property type="project" value="TreeGrafter"/>
</dbReference>
<dbReference type="CDD" id="cd00995">
    <property type="entry name" value="PBP2_NikA_DppA_OppA_like"/>
    <property type="match status" value="1"/>
</dbReference>
<dbReference type="GO" id="GO:0043190">
    <property type="term" value="C:ATP-binding cassette (ABC) transporter complex"/>
    <property type="evidence" value="ECO:0007669"/>
    <property type="project" value="InterPro"/>
</dbReference>